<dbReference type="GO" id="GO:0004337">
    <property type="term" value="F:(2E,6E)-farnesyl diphosphate synthase activity"/>
    <property type="evidence" value="ECO:0007669"/>
    <property type="project" value="UniProtKB-EC"/>
</dbReference>
<evidence type="ECO:0000256" key="26">
    <source>
        <dbReference type="ARBA" id="ARBA00034546"/>
    </source>
</evidence>
<keyword evidence="9" id="KW-0444">Lipid biosynthesis</keyword>
<dbReference type="GO" id="GO:0004161">
    <property type="term" value="F:dimethylallyltranstransferase activity"/>
    <property type="evidence" value="ECO:0007669"/>
    <property type="project" value="UniProtKB-EC"/>
</dbReference>
<keyword evidence="13" id="KW-0152">Cholesterol biosynthesis</keyword>
<dbReference type="PANTHER" id="PTHR11525">
    <property type="entry name" value="FARNESYL-PYROPHOSPHATE SYNTHETASE"/>
    <property type="match status" value="1"/>
</dbReference>
<keyword evidence="19" id="KW-0753">Steroid metabolism</keyword>
<dbReference type="GO" id="GO:0006695">
    <property type="term" value="P:cholesterol biosynthetic process"/>
    <property type="evidence" value="ECO:0007669"/>
    <property type="project" value="UniProtKB-KW"/>
</dbReference>
<evidence type="ECO:0000256" key="19">
    <source>
        <dbReference type="ARBA" id="ARBA00023221"/>
    </source>
</evidence>
<keyword evidence="15" id="KW-0752">Steroid biosynthesis</keyword>
<dbReference type="EC" id="2.5.1.10" evidence="6"/>
<evidence type="ECO:0000256" key="6">
    <source>
        <dbReference type="ARBA" id="ARBA00012439"/>
    </source>
</evidence>
<dbReference type="InterPro" id="IPR039702">
    <property type="entry name" value="FPS1-like"/>
</dbReference>
<dbReference type="EMBL" id="JAPWTK010000009">
    <property type="protein sequence ID" value="KAJ8960246.1"/>
    <property type="molecule type" value="Genomic_DNA"/>
</dbReference>
<keyword evidence="8" id="KW-0963">Cytoplasm</keyword>
<evidence type="ECO:0000313" key="31">
    <source>
        <dbReference type="EMBL" id="KAJ8960246.1"/>
    </source>
</evidence>
<dbReference type="FunFam" id="1.10.600.10:FF:000052">
    <property type="entry name" value="Farnesyl pyrophosphate synthase"/>
    <property type="match status" value="1"/>
</dbReference>
<evidence type="ECO:0000256" key="2">
    <source>
        <dbReference type="ARBA" id="ARBA00004496"/>
    </source>
</evidence>
<evidence type="ECO:0000256" key="11">
    <source>
        <dbReference type="ARBA" id="ARBA00022679"/>
    </source>
</evidence>
<evidence type="ECO:0000256" key="22">
    <source>
        <dbReference type="ARBA" id="ARBA00032424"/>
    </source>
</evidence>
<evidence type="ECO:0000256" key="5">
    <source>
        <dbReference type="ARBA" id="ARBA00006706"/>
    </source>
</evidence>
<keyword evidence="13" id="KW-0756">Sterol biosynthesis</keyword>
<evidence type="ECO:0000313" key="32">
    <source>
        <dbReference type="Proteomes" id="UP001162162"/>
    </source>
</evidence>
<dbReference type="GO" id="GO:0005759">
    <property type="term" value="C:mitochondrial matrix"/>
    <property type="evidence" value="ECO:0007669"/>
    <property type="project" value="UniProtKB-ARBA"/>
</dbReference>
<reference evidence="31" key="1">
    <citation type="journal article" date="2023" name="Insect Mol. Biol.">
        <title>Genome sequencing provides insights into the evolution of gene families encoding plant cell wall-degrading enzymes in longhorned beetles.</title>
        <authorList>
            <person name="Shin N.R."/>
            <person name="Okamura Y."/>
            <person name="Kirsch R."/>
            <person name="Pauchet Y."/>
        </authorList>
    </citation>
    <scope>NUCLEOTIDE SEQUENCE</scope>
    <source>
        <strain evidence="31">AMC_N1</strain>
    </source>
</reference>
<evidence type="ECO:0000256" key="10">
    <source>
        <dbReference type="ARBA" id="ARBA00022548"/>
    </source>
</evidence>
<proteinExistence type="inferred from homology"/>
<keyword evidence="10" id="KW-0153">Cholesterol metabolism</keyword>
<comment type="caution">
    <text evidence="31">The sequence shown here is derived from an EMBL/GenBank/DDBJ whole genome shotgun (WGS) entry which is preliminary data.</text>
</comment>
<dbReference type="SUPFAM" id="SSF48576">
    <property type="entry name" value="Terpenoid synthases"/>
    <property type="match status" value="1"/>
</dbReference>
<keyword evidence="20" id="KW-0379">Hydroxylation</keyword>
<dbReference type="Gene3D" id="1.10.600.10">
    <property type="entry name" value="Farnesyl Diphosphate Synthase"/>
    <property type="match status" value="1"/>
</dbReference>
<evidence type="ECO:0000256" key="9">
    <source>
        <dbReference type="ARBA" id="ARBA00022516"/>
    </source>
</evidence>
<comment type="catalytic activity">
    <reaction evidence="27">
        <text>isopentenyl diphosphate + dimethylallyl diphosphate = (2E)-geranyl diphosphate + diphosphate</text>
        <dbReference type="Rhea" id="RHEA:22408"/>
        <dbReference type="ChEBI" id="CHEBI:33019"/>
        <dbReference type="ChEBI" id="CHEBI:57623"/>
        <dbReference type="ChEBI" id="CHEBI:58057"/>
        <dbReference type="ChEBI" id="CHEBI:128769"/>
        <dbReference type="EC" id="2.5.1.1"/>
    </reaction>
</comment>
<comment type="cofactor">
    <cofactor evidence="1">
        <name>Mg(2+)</name>
        <dbReference type="ChEBI" id="CHEBI:18420"/>
    </cofactor>
</comment>
<dbReference type="Proteomes" id="UP001162162">
    <property type="component" value="Unassembled WGS sequence"/>
</dbReference>
<evidence type="ECO:0000256" key="28">
    <source>
        <dbReference type="ARBA" id="ARBA00049399"/>
    </source>
</evidence>
<dbReference type="GO" id="GO:0005777">
    <property type="term" value="C:peroxisome"/>
    <property type="evidence" value="ECO:0007669"/>
    <property type="project" value="UniProtKB-ARBA"/>
</dbReference>
<dbReference type="GO" id="GO:0046872">
    <property type="term" value="F:metal ion binding"/>
    <property type="evidence" value="ECO:0007669"/>
    <property type="project" value="UniProtKB-KW"/>
</dbReference>
<evidence type="ECO:0000256" key="13">
    <source>
        <dbReference type="ARBA" id="ARBA00022778"/>
    </source>
</evidence>
<evidence type="ECO:0000256" key="7">
    <source>
        <dbReference type="ARBA" id="ARBA00012833"/>
    </source>
</evidence>
<evidence type="ECO:0000256" key="25">
    <source>
        <dbReference type="ARBA" id="ARBA00033740"/>
    </source>
</evidence>
<dbReference type="PANTHER" id="PTHR11525:SF0">
    <property type="entry name" value="FARNESYL PYROPHOSPHATE SYNTHASE"/>
    <property type="match status" value="1"/>
</dbReference>
<evidence type="ECO:0000256" key="23">
    <source>
        <dbReference type="ARBA" id="ARBA00032448"/>
    </source>
</evidence>
<keyword evidence="16" id="KW-0007">Acetylation</keyword>
<sequence length="284" mass="32614">MYTLENQTGFPVCKEPGTSLTDGINLQTYLIVIDDIMDGSKMRRGAPAWYTHEDVGLQAINDGILIENSVYSVLRKYVASRECYVPIVELFHDITLKTAMGQCLDVMSAKDGKPQLDLFTMNRYSRIVKYKTGYYSFQLPVATAMYLADMFDEEQHRQAKTLLLEIGEFFQIQDDFLDCFGDSAVTGKTGTDIQEGKCSWLAVVALQRATPAQRKIMEEHYGRPEEESVRIVRNLYEELSLPSTYAVYEEESFNIIRTQVHQISKGLPHDLFFKIMKRIYKRDC</sequence>
<keyword evidence="12" id="KW-0479">Metal-binding</keyword>
<comment type="catalytic activity">
    <reaction evidence="28">
        <text>isopentenyl diphosphate + (2E)-geranyl diphosphate = (2E,6E)-farnesyl diphosphate + diphosphate</text>
        <dbReference type="Rhea" id="RHEA:19361"/>
        <dbReference type="ChEBI" id="CHEBI:33019"/>
        <dbReference type="ChEBI" id="CHEBI:58057"/>
        <dbReference type="ChEBI" id="CHEBI:128769"/>
        <dbReference type="ChEBI" id="CHEBI:175763"/>
        <dbReference type="EC" id="2.5.1.10"/>
    </reaction>
</comment>
<dbReference type="SFLD" id="SFLDS00005">
    <property type="entry name" value="Isoprenoid_Synthase_Type_I"/>
    <property type="match status" value="1"/>
</dbReference>
<organism evidence="31 32">
    <name type="scientific">Aromia moschata</name>
    <dbReference type="NCBI Taxonomy" id="1265417"/>
    <lineage>
        <taxon>Eukaryota</taxon>
        <taxon>Metazoa</taxon>
        <taxon>Ecdysozoa</taxon>
        <taxon>Arthropoda</taxon>
        <taxon>Hexapoda</taxon>
        <taxon>Insecta</taxon>
        <taxon>Pterygota</taxon>
        <taxon>Neoptera</taxon>
        <taxon>Endopterygota</taxon>
        <taxon>Coleoptera</taxon>
        <taxon>Polyphaga</taxon>
        <taxon>Cucujiformia</taxon>
        <taxon>Chrysomeloidea</taxon>
        <taxon>Cerambycidae</taxon>
        <taxon>Cerambycinae</taxon>
        <taxon>Callichromatini</taxon>
        <taxon>Aromia</taxon>
    </lineage>
</organism>
<dbReference type="CDD" id="cd00685">
    <property type="entry name" value="Trans_IPPS_HT"/>
    <property type="match status" value="1"/>
</dbReference>
<keyword evidence="14" id="KW-0460">Magnesium</keyword>
<evidence type="ECO:0000256" key="4">
    <source>
        <dbReference type="ARBA" id="ARBA00005035"/>
    </source>
</evidence>
<evidence type="ECO:0000256" key="8">
    <source>
        <dbReference type="ARBA" id="ARBA00022490"/>
    </source>
</evidence>
<comment type="pathway">
    <text evidence="3">Isoprenoid biosynthesis; geranyl diphosphate biosynthesis; geranyl diphosphate from dimethylallyl diphosphate and isopentenyl diphosphate: step 1/1.</text>
</comment>
<keyword evidence="17" id="KW-0443">Lipid metabolism</keyword>
<keyword evidence="18" id="KW-1207">Sterol metabolism</keyword>
<dbReference type="InterPro" id="IPR000092">
    <property type="entry name" value="Polyprenyl_synt"/>
</dbReference>
<comment type="function">
    <text evidence="29">Key enzyme in isoprenoid biosynthesis which catalyzes the formation of farnesyl diphosphate (FPP), a precursor for several classes of essential metabolites including sterols, dolichols, carotenoids, and ubiquinones. FPP also serves as substrate for protein farnesylation and geranylgeranylation. Catalyzes the sequential condensation of isopentenyl pyrophosphate with the allylic pyrophosphates, dimethylallyl pyrophosphate, and then with the resultant geranylpyrophosphate to the ultimate product farnesyl pyrophosphate.</text>
</comment>
<dbReference type="GO" id="GO:0042811">
    <property type="term" value="P:pheromone biosynthetic process"/>
    <property type="evidence" value="ECO:0007669"/>
    <property type="project" value="UniProtKB-ARBA"/>
</dbReference>
<evidence type="ECO:0000256" key="17">
    <source>
        <dbReference type="ARBA" id="ARBA00023098"/>
    </source>
</evidence>
<evidence type="ECO:0000256" key="3">
    <source>
        <dbReference type="ARBA" id="ARBA00004932"/>
    </source>
</evidence>
<comment type="pathway">
    <text evidence="25">Pheromone biosynthesis.</text>
</comment>
<protein>
    <recommendedName>
        <fullName evidence="26">Farnesyl pyrophosphate synthase</fullName>
        <ecNumber evidence="7">2.5.1.1</ecNumber>
        <ecNumber evidence="6">2.5.1.10</ecNumber>
    </recommendedName>
    <alternativeName>
        <fullName evidence="24">(2E,6E)-farnesyl diphosphate synthase</fullName>
    </alternativeName>
    <alternativeName>
        <fullName evidence="23">Dimethylallyltranstransferase</fullName>
    </alternativeName>
    <alternativeName>
        <fullName evidence="22">Farnesyl diphosphate synthase</fullName>
    </alternativeName>
    <alternativeName>
        <fullName evidence="21">Geranyltranstransferase</fullName>
    </alternativeName>
</protein>
<keyword evidence="11 30" id="KW-0808">Transferase</keyword>
<evidence type="ECO:0000256" key="20">
    <source>
        <dbReference type="ARBA" id="ARBA00023278"/>
    </source>
</evidence>
<evidence type="ECO:0000256" key="12">
    <source>
        <dbReference type="ARBA" id="ARBA00022723"/>
    </source>
</evidence>
<dbReference type="PROSITE" id="PS00444">
    <property type="entry name" value="POLYPRENYL_SYNTHASE_2"/>
    <property type="match status" value="1"/>
</dbReference>
<dbReference type="GO" id="GO:0045337">
    <property type="term" value="P:farnesyl diphosphate biosynthetic process"/>
    <property type="evidence" value="ECO:0007669"/>
    <property type="project" value="TreeGrafter"/>
</dbReference>
<evidence type="ECO:0000256" key="30">
    <source>
        <dbReference type="RuleBase" id="RU004466"/>
    </source>
</evidence>
<evidence type="ECO:0000256" key="21">
    <source>
        <dbReference type="ARBA" id="ARBA00032380"/>
    </source>
</evidence>
<accession>A0AAV8Z9W0</accession>
<evidence type="ECO:0000256" key="29">
    <source>
        <dbReference type="ARBA" id="ARBA00053104"/>
    </source>
</evidence>
<dbReference type="EC" id="2.5.1.1" evidence="7"/>
<dbReference type="InterPro" id="IPR008949">
    <property type="entry name" value="Isoprenoid_synthase_dom_sf"/>
</dbReference>
<evidence type="ECO:0000256" key="1">
    <source>
        <dbReference type="ARBA" id="ARBA00001946"/>
    </source>
</evidence>
<gene>
    <name evidence="31" type="ORF">NQ318_003971</name>
</gene>
<name>A0AAV8Z9W0_9CUCU</name>
<comment type="pathway">
    <text evidence="4">Isoprenoid biosynthesis; farnesyl diphosphate biosynthesis; farnesyl diphosphate from geranyl diphosphate and isopentenyl diphosphate: step 1/1.</text>
</comment>
<evidence type="ECO:0000256" key="15">
    <source>
        <dbReference type="ARBA" id="ARBA00022955"/>
    </source>
</evidence>
<evidence type="ECO:0000256" key="14">
    <source>
        <dbReference type="ARBA" id="ARBA00022842"/>
    </source>
</evidence>
<dbReference type="InterPro" id="IPR033749">
    <property type="entry name" value="Polyprenyl_synt_CS"/>
</dbReference>
<comment type="subcellular location">
    <subcellularLocation>
        <location evidence="2">Cytoplasm</location>
    </subcellularLocation>
</comment>
<dbReference type="AlphaFoldDB" id="A0AAV8Z9W0"/>
<evidence type="ECO:0000256" key="18">
    <source>
        <dbReference type="ARBA" id="ARBA00023166"/>
    </source>
</evidence>
<evidence type="ECO:0000256" key="27">
    <source>
        <dbReference type="ARBA" id="ARBA00049291"/>
    </source>
</evidence>
<evidence type="ECO:0000256" key="24">
    <source>
        <dbReference type="ARBA" id="ARBA00032873"/>
    </source>
</evidence>
<evidence type="ECO:0000256" key="16">
    <source>
        <dbReference type="ARBA" id="ARBA00022990"/>
    </source>
</evidence>
<dbReference type="Pfam" id="PF00348">
    <property type="entry name" value="polyprenyl_synt"/>
    <property type="match status" value="1"/>
</dbReference>
<keyword evidence="32" id="KW-1185">Reference proteome</keyword>
<comment type="similarity">
    <text evidence="5 30">Belongs to the FPP/GGPP synthase family.</text>
</comment>
<dbReference type="PROSITE" id="PS00723">
    <property type="entry name" value="POLYPRENYL_SYNTHASE_1"/>
    <property type="match status" value="1"/>
</dbReference>